<dbReference type="RefSeq" id="WP_171590801.1">
    <property type="nucleotide sequence ID" value="NZ_CP053538.1"/>
</dbReference>
<evidence type="ECO:0000259" key="14">
    <source>
        <dbReference type="Pfam" id="PF01676"/>
    </source>
</evidence>
<keyword evidence="8 9" id="KW-0413">Isomerase</keyword>
<evidence type="ECO:0000256" key="4">
    <source>
        <dbReference type="ARBA" id="ARBA00008819"/>
    </source>
</evidence>
<dbReference type="FunFam" id="3.40.1450.10:FF:000002">
    <property type="entry name" value="2,3-bisphosphoglycerate-independent phosphoglycerate mutase"/>
    <property type="match status" value="1"/>
</dbReference>
<evidence type="ECO:0000259" key="15">
    <source>
        <dbReference type="Pfam" id="PF06415"/>
    </source>
</evidence>
<dbReference type="AlphaFoldDB" id="A0A6M6BG27"/>
<feature type="domain" description="BPG-independent PGAM N-terminal" evidence="15">
    <location>
        <begin position="81"/>
        <end position="295"/>
    </location>
</feature>
<dbReference type="InterPro" id="IPR036646">
    <property type="entry name" value="PGAM_B_sf"/>
</dbReference>
<dbReference type="HAMAP" id="MF_01038">
    <property type="entry name" value="GpmI"/>
    <property type="match status" value="1"/>
</dbReference>
<feature type="binding site" evidence="9 12">
    <location>
        <position position="184"/>
    </location>
    <ligand>
        <name>substrate</name>
    </ligand>
</feature>
<dbReference type="KEGG" id="hts:HMJ29_06975"/>
<evidence type="ECO:0000256" key="6">
    <source>
        <dbReference type="ARBA" id="ARBA00023152"/>
    </source>
</evidence>
<dbReference type="EC" id="5.4.2.12" evidence="9 10"/>
<feature type="binding site" evidence="9 13">
    <location>
        <position position="459"/>
    </location>
    <ligand>
        <name>Mn(2+)</name>
        <dbReference type="ChEBI" id="CHEBI:29035"/>
        <label>1</label>
    </ligand>
</feature>
<comment type="function">
    <text evidence="2 9">Catalyzes the interconversion of 2-phosphoglycerate and 3-phosphoglycerate.</text>
</comment>
<evidence type="ECO:0000256" key="3">
    <source>
        <dbReference type="ARBA" id="ARBA00004798"/>
    </source>
</evidence>
<evidence type="ECO:0000256" key="1">
    <source>
        <dbReference type="ARBA" id="ARBA00000370"/>
    </source>
</evidence>
<dbReference type="SUPFAM" id="SSF64158">
    <property type="entry name" value="2,3-Bisphosphoglycerate-independent phosphoglycerate mutase, substrate-binding domain"/>
    <property type="match status" value="1"/>
</dbReference>
<feature type="binding site" evidence="9 12">
    <location>
        <position position="122"/>
    </location>
    <ligand>
        <name>substrate</name>
    </ligand>
</feature>
<dbReference type="GO" id="GO:0005829">
    <property type="term" value="C:cytosol"/>
    <property type="evidence" value="ECO:0007669"/>
    <property type="project" value="TreeGrafter"/>
</dbReference>
<dbReference type="CDD" id="cd16010">
    <property type="entry name" value="iPGM"/>
    <property type="match status" value="1"/>
</dbReference>
<sequence length="515" mass="56482">MNKQVLLVILDGWGLAQNKEVSAIDQARTPFVDSLFQRFPHSKLQASGEAVGLPDGQMGNSEVGHMNIGAGRVVYQDLVRINKSIRERKLGTMPALVQALDYARTNGKPVHLMGLLSDGGVHSHIEHLKALCTLAHDHDVHKVFIHAFTDGRDTDPKGGVSYVNDLEQHLQHGASGKIASIVGRYYAMDRDNRWERVKVAYDLLVNGKGTESQNLIQSMLDSYKEGVTDEFLKPIVKVGADGLPLATIQDGDVVLCFNFRTDRGREITQALTQQDFHAFNMHRLNLHYLTMTNYDATFTGVTPIFEKDNLEDTLGAVLEANHKSQIRIAETEKYPHVTFFFSGGREKEFDGENRIMRNSPKVATYDLQPEMSAYELRDALVPELQAKSADFVVLNFANTDMVGHTGVFEAAVKAAEAVDACTKDVVEAALASNYSCIIIADHGNADMMINPDGTPNTAHTTNLVPCILADNDYHGTLADGKLGDIAPTVLQLMGLSQPEVMTGQSLLRPATAPNA</sequence>
<comment type="pathway">
    <text evidence="3 9">Carbohydrate degradation; glycolysis; pyruvate from D-glyceraldehyde 3-phosphate: step 3/5.</text>
</comment>
<feature type="binding site" evidence="9 13">
    <location>
        <position position="400"/>
    </location>
    <ligand>
        <name>Mn(2+)</name>
        <dbReference type="ChEBI" id="CHEBI:29035"/>
        <label>1</label>
    </ligand>
</feature>
<dbReference type="PIRSF" id="PIRSF001492">
    <property type="entry name" value="IPGAM"/>
    <property type="match status" value="1"/>
</dbReference>
<dbReference type="InterPro" id="IPR005995">
    <property type="entry name" value="Pgm_bpd_ind"/>
</dbReference>
<evidence type="ECO:0000256" key="10">
    <source>
        <dbReference type="NCBIfam" id="TIGR01307"/>
    </source>
</evidence>
<dbReference type="Proteomes" id="UP000501623">
    <property type="component" value="Chromosome"/>
</dbReference>
<organism evidence="16 17">
    <name type="scientific">Hymenobacter taeanensis</name>
    <dbReference type="NCBI Taxonomy" id="2735321"/>
    <lineage>
        <taxon>Bacteria</taxon>
        <taxon>Pseudomonadati</taxon>
        <taxon>Bacteroidota</taxon>
        <taxon>Cytophagia</taxon>
        <taxon>Cytophagales</taxon>
        <taxon>Hymenobacteraceae</taxon>
        <taxon>Hymenobacter</taxon>
    </lineage>
</organism>
<comment type="catalytic activity">
    <reaction evidence="1 9">
        <text>(2R)-2-phosphoglycerate = (2R)-3-phosphoglycerate</text>
        <dbReference type="Rhea" id="RHEA:15901"/>
        <dbReference type="ChEBI" id="CHEBI:58272"/>
        <dbReference type="ChEBI" id="CHEBI:58289"/>
        <dbReference type="EC" id="5.4.2.12"/>
    </reaction>
</comment>
<keyword evidence="6 9" id="KW-0324">Glycolysis</keyword>
<evidence type="ECO:0000256" key="7">
    <source>
        <dbReference type="ARBA" id="ARBA00023211"/>
    </source>
</evidence>
<dbReference type="GO" id="GO:0006096">
    <property type="term" value="P:glycolytic process"/>
    <property type="evidence" value="ECO:0007669"/>
    <property type="project" value="UniProtKB-UniRule"/>
</dbReference>
<feature type="binding site" evidence="9 12">
    <location>
        <begin position="260"/>
        <end position="263"/>
    </location>
    <ligand>
        <name>substrate</name>
    </ligand>
</feature>
<comment type="subunit">
    <text evidence="9">Monomer.</text>
</comment>
<dbReference type="Pfam" id="PF01676">
    <property type="entry name" value="Metalloenzyme"/>
    <property type="match status" value="1"/>
</dbReference>
<dbReference type="SUPFAM" id="SSF53649">
    <property type="entry name" value="Alkaline phosphatase-like"/>
    <property type="match status" value="1"/>
</dbReference>
<comment type="cofactor">
    <cofactor evidence="9">
        <name>Mn(2+)</name>
        <dbReference type="ChEBI" id="CHEBI:29035"/>
    </cofactor>
    <text evidence="9">Binds 2 manganese ions per subunit.</text>
</comment>
<dbReference type="Gene3D" id="3.40.720.10">
    <property type="entry name" value="Alkaline Phosphatase, subunit A"/>
    <property type="match status" value="1"/>
</dbReference>
<dbReference type="UniPathway" id="UPA00109">
    <property type="reaction ID" value="UER00186"/>
</dbReference>
<evidence type="ECO:0000256" key="13">
    <source>
        <dbReference type="PIRSR" id="PIRSR001492-3"/>
    </source>
</evidence>
<feature type="binding site" evidence="9 13">
    <location>
        <position position="442"/>
    </location>
    <ligand>
        <name>Mn(2+)</name>
        <dbReference type="ChEBI" id="CHEBI:29035"/>
        <label>2</label>
    </ligand>
</feature>
<reference evidence="16 17" key="1">
    <citation type="submission" date="2020-05" db="EMBL/GenBank/DDBJ databases">
        <title>Complete genome sequence of Hymenobacter sp. TS19 in Coasted Sand Dune.</title>
        <authorList>
            <person name="Lee J.-H."/>
            <person name="Jung J.-H."/>
            <person name="Jeong S."/>
            <person name="Zhao L."/>
            <person name="Kim M.-K."/>
            <person name="Seo H.-S."/>
            <person name="Lim S."/>
        </authorList>
    </citation>
    <scope>NUCLEOTIDE SEQUENCE [LARGE SCALE GENOMIC DNA]</scope>
    <source>
        <strain evidence="16 17">TS19</strain>
    </source>
</reference>
<name>A0A6M6BG27_9BACT</name>
<feature type="binding site" evidence="9 13">
    <location>
        <position position="441"/>
    </location>
    <ligand>
        <name>Mn(2+)</name>
        <dbReference type="ChEBI" id="CHEBI:29035"/>
        <label>2</label>
    </ligand>
</feature>
<comment type="similarity">
    <text evidence="4 9">Belongs to the BPG-independent phosphoglycerate mutase family.</text>
</comment>
<evidence type="ECO:0000313" key="17">
    <source>
        <dbReference type="Proteomes" id="UP000501623"/>
    </source>
</evidence>
<feature type="binding site" evidence="9 12">
    <location>
        <position position="190"/>
    </location>
    <ligand>
        <name>substrate</name>
    </ligand>
</feature>
<dbReference type="GO" id="GO:0030145">
    <property type="term" value="F:manganese ion binding"/>
    <property type="evidence" value="ECO:0007669"/>
    <property type="project" value="UniProtKB-UniRule"/>
</dbReference>
<evidence type="ECO:0000256" key="8">
    <source>
        <dbReference type="ARBA" id="ARBA00023235"/>
    </source>
</evidence>
<dbReference type="Gene3D" id="3.40.1450.10">
    <property type="entry name" value="BPG-independent phosphoglycerate mutase, domain B"/>
    <property type="match status" value="1"/>
</dbReference>
<keyword evidence="17" id="KW-1185">Reference proteome</keyword>
<evidence type="ECO:0000256" key="11">
    <source>
        <dbReference type="PIRSR" id="PIRSR001492-1"/>
    </source>
</evidence>
<dbReference type="PANTHER" id="PTHR31637:SF0">
    <property type="entry name" value="2,3-BISPHOSPHOGLYCERATE-INDEPENDENT PHOSPHOGLYCERATE MUTASE"/>
    <property type="match status" value="1"/>
</dbReference>
<dbReference type="Pfam" id="PF06415">
    <property type="entry name" value="iPGM_N"/>
    <property type="match status" value="1"/>
</dbReference>
<feature type="binding site" evidence="9 13">
    <location>
        <position position="404"/>
    </location>
    <ligand>
        <name>Mn(2+)</name>
        <dbReference type="ChEBI" id="CHEBI:29035"/>
        <label>1</label>
    </ligand>
</feature>
<dbReference type="GO" id="GO:0004619">
    <property type="term" value="F:phosphoglycerate mutase activity"/>
    <property type="evidence" value="ECO:0007669"/>
    <property type="project" value="UniProtKB-UniRule"/>
</dbReference>
<keyword evidence="7 9" id="KW-0464">Manganese</keyword>
<feature type="binding site" evidence="9 13">
    <location>
        <position position="11"/>
    </location>
    <ligand>
        <name>Mn(2+)</name>
        <dbReference type="ChEBI" id="CHEBI:29035"/>
        <label>2</label>
    </ligand>
</feature>
<evidence type="ECO:0000256" key="12">
    <source>
        <dbReference type="PIRSR" id="PIRSR001492-2"/>
    </source>
</evidence>
<feature type="binding site" evidence="9 12">
    <location>
        <position position="333"/>
    </location>
    <ligand>
        <name>substrate</name>
    </ligand>
</feature>
<feature type="binding site" evidence="9 12">
    <location>
        <begin position="152"/>
        <end position="153"/>
    </location>
    <ligand>
        <name>substrate</name>
    </ligand>
</feature>
<dbReference type="PANTHER" id="PTHR31637">
    <property type="entry name" value="2,3-BISPHOSPHOGLYCERATE-INDEPENDENT PHOSPHOGLYCERATE MUTASE"/>
    <property type="match status" value="1"/>
</dbReference>
<feature type="binding site" evidence="9 13">
    <location>
        <position position="61"/>
    </location>
    <ligand>
        <name>Mn(2+)</name>
        <dbReference type="ChEBI" id="CHEBI:29035"/>
        <label>2</label>
    </ligand>
</feature>
<evidence type="ECO:0000256" key="5">
    <source>
        <dbReference type="ARBA" id="ARBA00022723"/>
    </source>
</evidence>
<keyword evidence="5 9" id="KW-0479">Metal-binding</keyword>
<evidence type="ECO:0000256" key="2">
    <source>
        <dbReference type="ARBA" id="ARBA00002315"/>
    </source>
</evidence>
<gene>
    <name evidence="9" type="primary">gpmI</name>
    <name evidence="16" type="ORF">HMJ29_06975</name>
</gene>
<dbReference type="NCBIfam" id="TIGR01307">
    <property type="entry name" value="pgm_bpd_ind"/>
    <property type="match status" value="1"/>
</dbReference>
<dbReference type="EMBL" id="CP053538">
    <property type="protein sequence ID" value="QJX46694.1"/>
    <property type="molecule type" value="Genomic_DNA"/>
</dbReference>
<protein>
    <recommendedName>
        <fullName evidence="9 10">2,3-bisphosphoglycerate-independent phosphoglycerate mutase</fullName>
        <shortName evidence="9">BPG-independent PGAM</shortName>
        <shortName evidence="9">Phosphoglyceromutase</shortName>
        <shortName evidence="9">iPGM</shortName>
        <ecNumber evidence="9 10">5.4.2.12</ecNumber>
    </recommendedName>
</protein>
<proteinExistence type="inferred from homology"/>
<dbReference type="InterPro" id="IPR011258">
    <property type="entry name" value="BPG-indep_PGM_N"/>
</dbReference>
<evidence type="ECO:0000313" key="16">
    <source>
        <dbReference type="EMBL" id="QJX46694.1"/>
    </source>
</evidence>
<feature type="active site" description="Phosphoserine intermediate" evidence="9 11">
    <location>
        <position position="61"/>
    </location>
</feature>
<dbReference type="GO" id="GO:0006007">
    <property type="term" value="P:glucose catabolic process"/>
    <property type="evidence" value="ECO:0007669"/>
    <property type="project" value="InterPro"/>
</dbReference>
<accession>A0A6M6BG27</accession>
<dbReference type="InterPro" id="IPR006124">
    <property type="entry name" value="Metalloenzyme"/>
</dbReference>
<evidence type="ECO:0000256" key="9">
    <source>
        <dbReference type="HAMAP-Rule" id="MF_01038"/>
    </source>
</evidence>
<dbReference type="InterPro" id="IPR017850">
    <property type="entry name" value="Alkaline_phosphatase_core_sf"/>
</dbReference>
<feature type="domain" description="Metalloenzyme" evidence="14">
    <location>
        <begin position="3"/>
        <end position="496"/>
    </location>
</feature>